<feature type="domain" description="Metallo-beta-lactamase" evidence="1">
    <location>
        <begin position="50"/>
        <end position="231"/>
    </location>
</feature>
<dbReference type="AlphaFoldDB" id="A0A2H5EUX5"/>
<organism evidence="2 3">
    <name type="scientific">Paracoccus zhejiangensis</name>
    <dbReference type="NCBI Taxonomy" id="1077935"/>
    <lineage>
        <taxon>Bacteria</taxon>
        <taxon>Pseudomonadati</taxon>
        <taxon>Pseudomonadota</taxon>
        <taxon>Alphaproteobacteria</taxon>
        <taxon>Rhodobacterales</taxon>
        <taxon>Paracoccaceae</taxon>
        <taxon>Paracoccus</taxon>
    </lineage>
</organism>
<name>A0A2H5EUX5_9RHOB</name>
<accession>A0A2H5EUX5</accession>
<dbReference type="PANTHER" id="PTHR42663">
    <property type="entry name" value="HYDROLASE C777.06C-RELATED-RELATED"/>
    <property type="match status" value="1"/>
</dbReference>
<dbReference type="CDD" id="cd16279">
    <property type="entry name" value="metallo-hydrolase-like_MBL-fold"/>
    <property type="match status" value="1"/>
</dbReference>
<dbReference type="Gene3D" id="3.60.15.10">
    <property type="entry name" value="Ribonuclease Z/Hydroxyacylglutathione hydrolase-like"/>
    <property type="match status" value="1"/>
</dbReference>
<dbReference type="OrthoDB" id="9781189at2"/>
<reference evidence="2 3" key="1">
    <citation type="journal article" date="2013" name="Antonie Van Leeuwenhoek">
        <title>Paracoccus zhejiangensis sp. nov., isolated from activated sludge in wastewater-treatment system.</title>
        <authorList>
            <person name="Wu Z.G."/>
            <person name="Zhang D.F."/>
            <person name="Liu Y.L."/>
            <person name="Wang F."/>
            <person name="Jiang X."/>
            <person name="Li C."/>
            <person name="Li S.P."/>
            <person name="Hong Q."/>
            <person name="Li W.J."/>
        </authorList>
    </citation>
    <scope>NUCLEOTIDE SEQUENCE [LARGE SCALE GENOMIC DNA]</scope>
    <source>
        <strain evidence="2 3">J6</strain>
    </source>
</reference>
<proteinExistence type="predicted"/>
<dbReference type="InterPro" id="IPR036866">
    <property type="entry name" value="RibonucZ/Hydroxyglut_hydro"/>
</dbReference>
<dbReference type="KEGG" id="pzh:CX676_02115"/>
<evidence type="ECO:0000313" key="2">
    <source>
        <dbReference type="EMBL" id="AUH63099.1"/>
    </source>
</evidence>
<evidence type="ECO:0000313" key="3">
    <source>
        <dbReference type="Proteomes" id="UP000234530"/>
    </source>
</evidence>
<dbReference type="SUPFAM" id="SSF56281">
    <property type="entry name" value="Metallo-hydrolase/oxidoreductase"/>
    <property type="match status" value="1"/>
</dbReference>
<dbReference type="EMBL" id="CP025430">
    <property type="protein sequence ID" value="AUH63099.1"/>
    <property type="molecule type" value="Genomic_DNA"/>
</dbReference>
<keyword evidence="3" id="KW-1185">Reference proteome</keyword>
<dbReference type="PANTHER" id="PTHR42663:SF6">
    <property type="entry name" value="HYDROLASE C777.06C-RELATED"/>
    <property type="match status" value="1"/>
</dbReference>
<protein>
    <submittedName>
        <fullName evidence="2">Phosphoribosyl 1,2-cyclic phosphodiesterase</fullName>
    </submittedName>
</protein>
<evidence type="ECO:0000259" key="1">
    <source>
        <dbReference type="Pfam" id="PF12706"/>
    </source>
</evidence>
<sequence>MIRATILGCGSSGGVPRIGNRWGACDPTNPKNRRRRCALLVERVGEHGITRVLIDTGPDMVWQLIDANVTTVDAVVYTHAHADHTHGIDDIRQLAYNAHQRMPVWADAPTTRALVKRFGYIFETPEGSAYPPVADLNLIDGPFGIDGAGGLIQFLPFRVQHGDITSLGFRIGGLVYLPDVSFIPGECWPLIEGAEVFVCDALRLTPHPSHAHLALALDWIERSRAKRGVVTNMHIDLDHAETMKATPPNVIPAHDGLVIEVGVNAPAPQPLAEEPA</sequence>
<dbReference type="RefSeq" id="WP_101751141.1">
    <property type="nucleotide sequence ID" value="NZ_CP025430.1"/>
</dbReference>
<gene>
    <name evidence="2" type="ORF">CX676_02115</name>
</gene>
<dbReference type="Proteomes" id="UP000234530">
    <property type="component" value="Chromosome"/>
</dbReference>
<dbReference type="Pfam" id="PF12706">
    <property type="entry name" value="Lactamase_B_2"/>
    <property type="match status" value="1"/>
</dbReference>
<dbReference type="InterPro" id="IPR001279">
    <property type="entry name" value="Metallo-B-lactamas"/>
</dbReference>